<dbReference type="EMBL" id="CM047910">
    <property type="protein sequence ID" value="KAJ0074894.1"/>
    <property type="molecule type" value="Genomic_DNA"/>
</dbReference>
<protein>
    <submittedName>
        <fullName evidence="1">Uncharacterized protein</fullName>
    </submittedName>
</protein>
<gene>
    <name evidence="1" type="ORF">Patl1_35124</name>
</gene>
<keyword evidence="2" id="KW-1185">Reference proteome</keyword>
<organism evidence="1 2">
    <name type="scientific">Pistacia atlantica</name>
    <dbReference type="NCBI Taxonomy" id="434234"/>
    <lineage>
        <taxon>Eukaryota</taxon>
        <taxon>Viridiplantae</taxon>
        <taxon>Streptophyta</taxon>
        <taxon>Embryophyta</taxon>
        <taxon>Tracheophyta</taxon>
        <taxon>Spermatophyta</taxon>
        <taxon>Magnoliopsida</taxon>
        <taxon>eudicotyledons</taxon>
        <taxon>Gunneridae</taxon>
        <taxon>Pentapetalae</taxon>
        <taxon>rosids</taxon>
        <taxon>malvids</taxon>
        <taxon>Sapindales</taxon>
        <taxon>Anacardiaceae</taxon>
        <taxon>Pistacia</taxon>
    </lineage>
</organism>
<evidence type="ECO:0000313" key="1">
    <source>
        <dbReference type="EMBL" id="KAJ0074894.1"/>
    </source>
</evidence>
<sequence>MIHTYSAQTIFPAGRHGSLILRGTSRKK</sequence>
<name>A0ACC0ZQM7_9ROSI</name>
<reference evidence="2" key="1">
    <citation type="journal article" date="2023" name="G3 (Bethesda)">
        <title>Genome assembly and association tests identify interacting loci associated with vigor, precocity, and sex in interspecific pistachio rootstocks.</title>
        <authorList>
            <person name="Palmer W."/>
            <person name="Jacygrad E."/>
            <person name="Sagayaradj S."/>
            <person name="Cavanaugh K."/>
            <person name="Han R."/>
            <person name="Bertier L."/>
            <person name="Beede B."/>
            <person name="Kafkas S."/>
            <person name="Golino D."/>
            <person name="Preece J."/>
            <person name="Michelmore R."/>
        </authorList>
    </citation>
    <scope>NUCLEOTIDE SEQUENCE [LARGE SCALE GENOMIC DNA]</scope>
</reference>
<proteinExistence type="predicted"/>
<evidence type="ECO:0000313" key="2">
    <source>
        <dbReference type="Proteomes" id="UP001164250"/>
    </source>
</evidence>
<dbReference type="Proteomes" id="UP001164250">
    <property type="component" value="Chromosome 15"/>
</dbReference>
<accession>A0ACC0ZQM7</accession>
<comment type="caution">
    <text evidence="1">The sequence shown here is derived from an EMBL/GenBank/DDBJ whole genome shotgun (WGS) entry which is preliminary data.</text>
</comment>